<proteinExistence type="predicted"/>
<dbReference type="RefSeq" id="WP_138950388.1">
    <property type="nucleotide sequence ID" value="NZ_CP040749.1"/>
</dbReference>
<reference evidence="1 2" key="1">
    <citation type="submission" date="2019-05" db="EMBL/GenBank/DDBJ databases">
        <title>Algicella ahnfeltiae gen. nov., sp. nov., a novel marine bacterium of the family Flavobacteriaceae isolated from a red alga.</title>
        <authorList>
            <person name="Nedashkovskaya O.I."/>
            <person name="Kukhlevskiy A.D."/>
            <person name="Kim S.-G."/>
            <person name="Zhukova N.V."/>
            <person name="Mikhailov V.V."/>
        </authorList>
    </citation>
    <scope>NUCLEOTIDE SEQUENCE [LARGE SCALE GENOMIC DNA]</scope>
    <source>
        <strain evidence="1 2">10Alg115</strain>
    </source>
</reference>
<gene>
    <name evidence="1" type="ORF">FF125_14220</name>
</gene>
<name>A0A5B7TXH2_9FLAO</name>
<protein>
    <submittedName>
        <fullName evidence="1">Uncharacterized protein</fullName>
    </submittedName>
</protein>
<sequence>MKTRITLTALLFTIIVSSQNYLKINQTNVAIQQNNISYSNNNFGLKIIASEIAAFRNSWENQKKKGEYVAKAQSQLSMIKKAYKDSKSYPTEIIDGWHLIIATDNYNYCSPAKVLIENNSIKEFVVNNWTKLSRPFTTLSTIKKGKAMISLDFDGNTDTVEIYFINDLQEPTIVKKPLESAYISFWSDWKKAESIKIYLDEKYYGDLSKRFKDLKPLCFDLGTITIEVKPGNHFFKAFGRGSISWEGYIEAKEGLCFQNNLNKENKK</sequence>
<dbReference type="AlphaFoldDB" id="A0A5B7TXH2"/>
<evidence type="ECO:0000313" key="1">
    <source>
        <dbReference type="EMBL" id="QCX39537.1"/>
    </source>
</evidence>
<dbReference type="EMBL" id="CP040749">
    <property type="protein sequence ID" value="QCX39537.1"/>
    <property type="molecule type" value="Genomic_DNA"/>
</dbReference>
<evidence type="ECO:0000313" key="2">
    <source>
        <dbReference type="Proteomes" id="UP000306229"/>
    </source>
</evidence>
<dbReference type="KEGG" id="fbe:FF125_14220"/>
<dbReference type="Proteomes" id="UP000306229">
    <property type="component" value="Chromosome"/>
</dbReference>
<keyword evidence="2" id="KW-1185">Reference proteome</keyword>
<accession>A0A5B7TXH2</accession>
<dbReference type="OrthoDB" id="1443447at2"/>
<organism evidence="1 2">
    <name type="scientific">Aureibaculum algae</name>
    <dbReference type="NCBI Taxonomy" id="2584122"/>
    <lineage>
        <taxon>Bacteria</taxon>
        <taxon>Pseudomonadati</taxon>
        <taxon>Bacteroidota</taxon>
        <taxon>Flavobacteriia</taxon>
        <taxon>Flavobacteriales</taxon>
        <taxon>Flavobacteriaceae</taxon>
        <taxon>Aureibaculum</taxon>
    </lineage>
</organism>